<evidence type="ECO:0008006" key="3">
    <source>
        <dbReference type="Google" id="ProtNLM"/>
    </source>
</evidence>
<dbReference type="Gene3D" id="3.30.460.10">
    <property type="entry name" value="Beta Polymerase, domain 2"/>
    <property type="match status" value="1"/>
</dbReference>
<accession>A0A4R8H9H9</accession>
<reference evidence="1 2" key="1">
    <citation type="submission" date="2019-03" db="EMBL/GenBank/DDBJ databases">
        <title>Subsurface microbial communities from deep shales in Ohio and West Virginia, USA.</title>
        <authorList>
            <person name="Wrighton K."/>
        </authorList>
    </citation>
    <scope>NUCLEOTIDE SEQUENCE [LARGE SCALE GENOMIC DNA]</scope>
    <source>
        <strain evidence="1 2">MSL 6dP</strain>
    </source>
</reference>
<gene>
    <name evidence="1" type="ORF">C7959_10581</name>
</gene>
<organism evidence="1 2">
    <name type="scientific">Orenia marismortui</name>
    <dbReference type="NCBI Taxonomy" id="46469"/>
    <lineage>
        <taxon>Bacteria</taxon>
        <taxon>Bacillati</taxon>
        <taxon>Bacillota</taxon>
        <taxon>Clostridia</taxon>
        <taxon>Halanaerobiales</taxon>
        <taxon>Halobacteroidaceae</taxon>
        <taxon>Orenia</taxon>
    </lineage>
</organism>
<protein>
    <recommendedName>
        <fullName evidence="3">Streptomycin adenylyltransferase</fullName>
    </recommendedName>
</protein>
<name>A0A4R8H9H9_9FIRM</name>
<keyword evidence="2" id="KW-1185">Reference proteome</keyword>
<evidence type="ECO:0000313" key="1">
    <source>
        <dbReference type="EMBL" id="TDX52727.1"/>
    </source>
</evidence>
<proteinExistence type="predicted"/>
<dbReference type="RefSeq" id="WP_134115448.1">
    <property type="nucleotide sequence ID" value="NZ_SOEG01000005.1"/>
</dbReference>
<sequence>MSKKELLLSRLNQIGKSLESTGEALALLGLGSVGKELDRLDEYSDLDFFVITKEGSKMRFIDDLDWLTSISPVAYHFQNTDDGYKLLYEDGIYCEFAVFEEKELAEIDFAEGRIVWKEEDFDESICSPQDKDIRWKPKSKDWAIGEALTCLYVGLTRFARGEKLSATRFIQSYALDNMLSLSHFIADEVDYYKDKYQNERRYEKRYPGIAKELSDMVQGYDRCPESAIAIVEFMDDNFEINQAMKQVIINLATELKADN</sequence>
<dbReference type="InterPro" id="IPR043519">
    <property type="entry name" value="NT_sf"/>
</dbReference>
<comment type="caution">
    <text evidence="1">The sequence shown here is derived from an EMBL/GenBank/DDBJ whole genome shotgun (WGS) entry which is preliminary data.</text>
</comment>
<dbReference type="STRING" id="926561.GCA_000379025_00228"/>
<dbReference type="Proteomes" id="UP000295832">
    <property type="component" value="Unassembled WGS sequence"/>
</dbReference>
<evidence type="ECO:0000313" key="2">
    <source>
        <dbReference type="Proteomes" id="UP000295832"/>
    </source>
</evidence>
<dbReference type="AlphaFoldDB" id="A0A4R8H9H9"/>
<dbReference type="SUPFAM" id="SSF81301">
    <property type="entry name" value="Nucleotidyltransferase"/>
    <property type="match status" value="1"/>
</dbReference>
<dbReference type="EMBL" id="SOEG01000005">
    <property type="protein sequence ID" value="TDX52727.1"/>
    <property type="molecule type" value="Genomic_DNA"/>
</dbReference>